<keyword evidence="2" id="KW-0732">Signal</keyword>
<feature type="chain" id="PRO_5025387802" description="Secreted protein" evidence="2">
    <location>
        <begin position="24"/>
        <end position="140"/>
    </location>
</feature>
<accession>A0A6B0UT97</accession>
<feature type="region of interest" description="Disordered" evidence="1">
    <location>
        <begin position="96"/>
        <end position="140"/>
    </location>
</feature>
<evidence type="ECO:0000256" key="2">
    <source>
        <dbReference type="SAM" id="SignalP"/>
    </source>
</evidence>
<dbReference type="AlphaFoldDB" id="A0A6B0UT97"/>
<reference evidence="3" key="1">
    <citation type="submission" date="2019-12" db="EMBL/GenBank/DDBJ databases">
        <title>An insight into the sialome of adult female Ixodes ricinus ticks feeding for 6 days.</title>
        <authorList>
            <person name="Perner J."/>
            <person name="Ribeiro J.M.C."/>
        </authorList>
    </citation>
    <scope>NUCLEOTIDE SEQUENCE</scope>
    <source>
        <strain evidence="3">Semi-engorged</strain>
        <tissue evidence="3">Salivary glands</tissue>
    </source>
</reference>
<organism evidence="3">
    <name type="scientific">Ixodes ricinus</name>
    <name type="common">Common tick</name>
    <name type="synonym">Acarus ricinus</name>
    <dbReference type="NCBI Taxonomy" id="34613"/>
    <lineage>
        <taxon>Eukaryota</taxon>
        <taxon>Metazoa</taxon>
        <taxon>Ecdysozoa</taxon>
        <taxon>Arthropoda</taxon>
        <taxon>Chelicerata</taxon>
        <taxon>Arachnida</taxon>
        <taxon>Acari</taxon>
        <taxon>Parasitiformes</taxon>
        <taxon>Ixodida</taxon>
        <taxon>Ixodoidea</taxon>
        <taxon>Ixodidae</taxon>
        <taxon>Ixodinae</taxon>
        <taxon>Ixodes</taxon>
    </lineage>
</organism>
<evidence type="ECO:0008006" key="4">
    <source>
        <dbReference type="Google" id="ProtNLM"/>
    </source>
</evidence>
<evidence type="ECO:0000313" key="3">
    <source>
        <dbReference type="EMBL" id="MXU93020.1"/>
    </source>
</evidence>
<protein>
    <recommendedName>
        <fullName evidence="4">Secreted protein</fullName>
    </recommendedName>
</protein>
<name>A0A6B0UT97_IXORI</name>
<feature type="compositionally biased region" description="Low complexity" evidence="1">
    <location>
        <begin position="36"/>
        <end position="49"/>
    </location>
</feature>
<feature type="compositionally biased region" description="Polar residues" evidence="1">
    <location>
        <begin position="100"/>
        <end position="129"/>
    </location>
</feature>
<feature type="region of interest" description="Disordered" evidence="1">
    <location>
        <begin position="36"/>
        <end position="64"/>
    </location>
</feature>
<proteinExistence type="predicted"/>
<feature type="signal peptide" evidence="2">
    <location>
        <begin position="1"/>
        <end position="23"/>
    </location>
</feature>
<evidence type="ECO:0000256" key="1">
    <source>
        <dbReference type="SAM" id="MobiDB-lite"/>
    </source>
</evidence>
<sequence length="140" mass="14876">MPGHQTWLRATIFIFSMPGSVSCSRLSTDDLRDAGTTTLQPQSTQLSCTEHSSMRPKNDLHSAVSGNRLPLHKASLTAEMIGSLLVACATAAADSKDGKTFSSMNKFPDTTSVDDPSGNGSRLSPSALPNSIPGRYASRY</sequence>
<dbReference type="EMBL" id="GIFC01010937">
    <property type="protein sequence ID" value="MXU93020.1"/>
    <property type="molecule type" value="Transcribed_RNA"/>
</dbReference>